<evidence type="ECO:0000256" key="2">
    <source>
        <dbReference type="ARBA" id="ARBA00022741"/>
    </source>
</evidence>
<dbReference type="SUPFAM" id="SSF56059">
    <property type="entry name" value="Glutathione synthetase ATP-binding domain-like"/>
    <property type="match status" value="1"/>
</dbReference>
<name>A0ABV4U2U7_9BACT</name>
<dbReference type="Proteomes" id="UP001575105">
    <property type="component" value="Unassembled WGS sequence"/>
</dbReference>
<dbReference type="PROSITE" id="PS50975">
    <property type="entry name" value="ATP_GRASP"/>
    <property type="match status" value="1"/>
</dbReference>
<dbReference type="Gene3D" id="3.30.470.20">
    <property type="entry name" value="ATP-grasp fold, B domain"/>
    <property type="match status" value="1"/>
</dbReference>
<evidence type="ECO:0000313" key="7">
    <source>
        <dbReference type="Proteomes" id="UP001575105"/>
    </source>
</evidence>
<keyword evidence="3 4" id="KW-0067">ATP-binding</keyword>
<dbReference type="RefSeq" id="WP_425344427.1">
    <property type="nucleotide sequence ID" value="NZ_JBGUBD010000002.1"/>
</dbReference>
<gene>
    <name evidence="6" type="ORF">ACERK3_04270</name>
</gene>
<dbReference type="PROSITE" id="PS00867">
    <property type="entry name" value="CPSASE_2"/>
    <property type="match status" value="1"/>
</dbReference>
<evidence type="ECO:0000256" key="1">
    <source>
        <dbReference type="ARBA" id="ARBA00022598"/>
    </source>
</evidence>
<sequence>MNNVFVIGLDPLNHRCLQRLPYASNCHFHQLLTFEQLQQGAKVPVESLIREATDRLDRFTGTIDAILSFWDFPGTLLAPILARRFGCASPSLEATLRCEHKYWSRCEQSKATDACPRFEAVNPFDNCAFEKLTLATPYWIKPVKSFLGQLSYRVNDEHDFNIAVASIRDKLPRLAEPFNHILAMVELPPEIAAVDGRHCIAEASVQGWQATLEGFLHAGRLHSHGIVDSICYPGTSVFHRLQYPSRLPEPVQRRVEAIVEAVLRQIGFEDWPVNVEFFWDAVTDRLWLLEINPRVSQSHAILFEQVDGVANFHVLVELALRRLPEMPQQLGRAACAAKFSLRAFHDGVVCHVPSAEDCLRVEHLFPGAVVELMVRPGDRLSTLLSQDSYSYLLAEITLSAPDEAQLLERYEQSVRMLPFGIGEVGQPTRIREWPHENRRAPAA</sequence>
<feature type="domain" description="ATP-grasp" evidence="5">
    <location>
        <begin position="105"/>
        <end position="320"/>
    </location>
</feature>
<evidence type="ECO:0000256" key="3">
    <source>
        <dbReference type="ARBA" id="ARBA00022840"/>
    </source>
</evidence>
<dbReference type="PANTHER" id="PTHR43585">
    <property type="entry name" value="FUMIPYRROLE BIOSYNTHESIS PROTEIN C"/>
    <property type="match status" value="1"/>
</dbReference>
<evidence type="ECO:0000256" key="4">
    <source>
        <dbReference type="PROSITE-ProRule" id="PRU00409"/>
    </source>
</evidence>
<comment type="caution">
    <text evidence="6">The sequence shown here is derived from an EMBL/GenBank/DDBJ whole genome shotgun (WGS) entry which is preliminary data.</text>
</comment>
<dbReference type="EMBL" id="JBGUBD010000002">
    <property type="protein sequence ID" value="MFA9477505.1"/>
    <property type="molecule type" value="Genomic_DNA"/>
</dbReference>
<keyword evidence="1" id="KW-0436">Ligase</keyword>
<proteinExistence type="predicted"/>
<dbReference type="InterPro" id="IPR052032">
    <property type="entry name" value="ATP-dep_AA_Ligase"/>
</dbReference>
<evidence type="ECO:0000313" key="6">
    <source>
        <dbReference type="EMBL" id="MFA9477505.1"/>
    </source>
</evidence>
<organism evidence="6 7">
    <name type="scientific">Natronomicrosphaera hydrolytica</name>
    <dbReference type="NCBI Taxonomy" id="3242702"/>
    <lineage>
        <taxon>Bacteria</taxon>
        <taxon>Pseudomonadati</taxon>
        <taxon>Planctomycetota</taxon>
        <taxon>Phycisphaerae</taxon>
        <taxon>Phycisphaerales</taxon>
        <taxon>Phycisphaeraceae</taxon>
        <taxon>Natronomicrosphaera</taxon>
    </lineage>
</organism>
<keyword evidence="7" id="KW-1185">Reference proteome</keyword>
<protein>
    <submittedName>
        <fullName evidence="6">Acetyl-CoA carboxylase biotin carboxylase subunit family protein</fullName>
    </submittedName>
</protein>
<accession>A0ABV4U2U7</accession>
<dbReference type="PANTHER" id="PTHR43585:SF2">
    <property type="entry name" value="ATP-GRASP ENZYME FSQD"/>
    <property type="match status" value="1"/>
</dbReference>
<dbReference type="InterPro" id="IPR011761">
    <property type="entry name" value="ATP-grasp"/>
</dbReference>
<reference evidence="6 7" key="1">
    <citation type="submission" date="2024-08" db="EMBL/GenBank/DDBJ databases">
        <title>Whole-genome sequencing of halo(alkali)philic microorganisms from hypersaline lakes.</title>
        <authorList>
            <person name="Sorokin D.Y."/>
            <person name="Merkel A.Y."/>
            <person name="Messina E."/>
            <person name="Yakimov M."/>
        </authorList>
    </citation>
    <scope>NUCLEOTIDE SEQUENCE [LARGE SCALE GENOMIC DNA]</scope>
    <source>
        <strain evidence="6 7">AB-hyl4</strain>
    </source>
</reference>
<dbReference type="InterPro" id="IPR005479">
    <property type="entry name" value="CPAse_ATP-bd"/>
</dbReference>
<dbReference type="Pfam" id="PF13535">
    <property type="entry name" value="ATP-grasp_4"/>
    <property type="match status" value="1"/>
</dbReference>
<keyword evidence="2 4" id="KW-0547">Nucleotide-binding</keyword>
<evidence type="ECO:0000259" key="5">
    <source>
        <dbReference type="PROSITE" id="PS50975"/>
    </source>
</evidence>